<evidence type="ECO:0000313" key="2">
    <source>
        <dbReference type="Proteomes" id="UP000237144"/>
    </source>
</evidence>
<accession>A0A2S5B3T7</accession>
<keyword evidence="2" id="KW-1185">Reference proteome</keyword>
<dbReference type="EMBL" id="PJQD01000085">
    <property type="protein sequence ID" value="POY71405.1"/>
    <property type="molecule type" value="Genomic_DNA"/>
</dbReference>
<dbReference type="Proteomes" id="UP000237144">
    <property type="component" value="Unassembled WGS sequence"/>
</dbReference>
<evidence type="ECO:0000313" key="1">
    <source>
        <dbReference type="EMBL" id="POY71405.1"/>
    </source>
</evidence>
<protein>
    <submittedName>
        <fullName evidence="1">Uncharacterized protein</fullName>
    </submittedName>
</protein>
<proteinExistence type="predicted"/>
<organism evidence="1 2">
    <name type="scientific">Rhodotorula taiwanensis</name>
    <dbReference type="NCBI Taxonomy" id="741276"/>
    <lineage>
        <taxon>Eukaryota</taxon>
        <taxon>Fungi</taxon>
        <taxon>Dikarya</taxon>
        <taxon>Basidiomycota</taxon>
        <taxon>Pucciniomycotina</taxon>
        <taxon>Microbotryomycetes</taxon>
        <taxon>Sporidiobolales</taxon>
        <taxon>Sporidiobolaceae</taxon>
        <taxon>Rhodotorula</taxon>
    </lineage>
</organism>
<dbReference type="OrthoDB" id="2521277at2759"/>
<comment type="caution">
    <text evidence="1">The sequence shown here is derived from an EMBL/GenBank/DDBJ whole genome shotgun (WGS) entry which is preliminary data.</text>
</comment>
<gene>
    <name evidence="1" type="ORF">BMF94_5717</name>
</gene>
<dbReference type="AlphaFoldDB" id="A0A2S5B3T7"/>
<reference evidence="1 2" key="1">
    <citation type="journal article" date="2018" name="Front. Microbiol.">
        <title>Prospects for Fungal Bioremediation of Acidic Radioactive Waste Sites: Characterization and Genome Sequence of Rhodotorula taiwanensis MD1149.</title>
        <authorList>
            <person name="Tkavc R."/>
            <person name="Matrosova V.Y."/>
            <person name="Grichenko O.E."/>
            <person name="Gostincar C."/>
            <person name="Volpe R.P."/>
            <person name="Klimenkova P."/>
            <person name="Gaidamakova E.K."/>
            <person name="Zhou C.E."/>
            <person name="Stewart B.J."/>
            <person name="Lyman M.G."/>
            <person name="Malfatti S.A."/>
            <person name="Rubinfeld B."/>
            <person name="Courtot M."/>
            <person name="Singh J."/>
            <person name="Dalgard C.L."/>
            <person name="Hamilton T."/>
            <person name="Frey K.G."/>
            <person name="Gunde-Cimerman N."/>
            <person name="Dugan L."/>
            <person name="Daly M.J."/>
        </authorList>
    </citation>
    <scope>NUCLEOTIDE SEQUENCE [LARGE SCALE GENOMIC DNA]</scope>
    <source>
        <strain evidence="1 2">MD1149</strain>
    </source>
</reference>
<sequence>MAALHLPRRGLLTFGVLSFAAGSWARMMYQRAAMVPRTTYAVDVSRSGGGI</sequence>
<name>A0A2S5B3T7_9BASI</name>